<feature type="domain" description="Transglutaminase-like" evidence="1">
    <location>
        <begin position="188"/>
        <end position="244"/>
    </location>
</feature>
<dbReference type="Pfam" id="PF01841">
    <property type="entry name" value="Transglut_core"/>
    <property type="match status" value="1"/>
</dbReference>
<dbReference type="Proteomes" id="UP001211006">
    <property type="component" value="Unassembled WGS sequence"/>
</dbReference>
<evidence type="ECO:0000313" key="2">
    <source>
        <dbReference type="EMBL" id="MDB7904517.1"/>
    </source>
</evidence>
<dbReference type="InterPro" id="IPR052557">
    <property type="entry name" value="CAP/Cytokinesis_protein"/>
</dbReference>
<dbReference type="Gene3D" id="3.10.620.30">
    <property type="match status" value="1"/>
</dbReference>
<comment type="caution">
    <text evidence="2">The sequence shown here is derived from an EMBL/GenBank/DDBJ whole genome shotgun (WGS) entry which is preliminary data.</text>
</comment>
<sequence>MAVKNLYYSILSDHPEYKYAYDLTSEVGEDGLLRCKVSYMPYRTGAYPAGFQGIEVDGLDRLVEVARGGLSQESIPIRITEPTLTVDAMNRALQQVGGGWLLCQLSRDGTAITVTPQGGLSREEALNRLAQSECLARQVYEEIITAEMGKAAQAEALYAYLTEQVRYDFRYYSQPGEMPYSATTAYGALHDHLAICGGYAQAFQMLLQQAEIPCITVSGKMGGENHMWVLAQVDGQWLYFDPTSDRGRVDYGFQYFGVGEDALLRYTWDREGARSLTEALFP</sequence>
<gene>
    <name evidence="2" type="ORF">PND83_00825</name>
</gene>
<protein>
    <submittedName>
        <fullName evidence="2">Transglutaminase domain-containing protein</fullName>
    </submittedName>
</protein>
<dbReference type="GO" id="GO:0005737">
    <property type="term" value="C:cytoplasm"/>
    <property type="evidence" value="ECO:0007669"/>
    <property type="project" value="TreeGrafter"/>
</dbReference>
<evidence type="ECO:0000313" key="3">
    <source>
        <dbReference type="Proteomes" id="UP001211006"/>
    </source>
</evidence>
<dbReference type="RefSeq" id="WP_271905542.1">
    <property type="nucleotide sequence ID" value="NZ_JAQLWN010000002.1"/>
</dbReference>
<dbReference type="PANTHER" id="PTHR46333:SF2">
    <property type="entry name" value="CYTOKINESIS PROTEIN 3"/>
    <property type="match status" value="1"/>
</dbReference>
<dbReference type="InterPro" id="IPR002931">
    <property type="entry name" value="Transglutaminase-like"/>
</dbReference>
<dbReference type="AlphaFoldDB" id="A0AAW6BWF2"/>
<organism evidence="2 3">
    <name type="scientific">Flavonifractor plautii</name>
    <name type="common">Fusobacterium plautii</name>
    <dbReference type="NCBI Taxonomy" id="292800"/>
    <lineage>
        <taxon>Bacteria</taxon>
        <taxon>Bacillati</taxon>
        <taxon>Bacillota</taxon>
        <taxon>Clostridia</taxon>
        <taxon>Eubacteriales</taxon>
        <taxon>Oscillospiraceae</taxon>
        <taxon>Flavonifractor</taxon>
    </lineage>
</organism>
<dbReference type="EMBL" id="JAQLWO010000001">
    <property type="protein sequence ID" value="MDB7904517.1"/>
    <property type="molecule type" value="Genomic_DNA"/>
</dbReference>
<proteinExistence type="predicted"/>
<accession>A0AAW6BWF2</accession>
<dbReference type="SUPFAM" id="SSF54001">
    <property type="entry name" value="Cysteine proteinases"/>
    <property type="match status" value="1"/>
</dbReference>
<reference evidence="2" key="1">
    <citation type="submission" date="2023-01" db="EMBL/GenBank/DDBJ databases">
        <title>Human gut microbiome strain richness.</title>
        <authorList>
            <person name="Chen-Liaw A."/>
        </authorList>
    </citation>
    <scope>NUCLEOTIDE SEQUENCE</scope>
    <source>
        <strain evidence="2">2225st1_A6_2225SCRN_200828</strain>
    </source>
</reference>
<dbReference type="PANTHER" id="PTHR46333">
    <property type="entry name" value="CYTOKINESIS PROTEIN 3"/>
    <property type="match status" value="1"/>
</dbReference>
<dbReference type="SMART" id="SM00460">
    <property type="entry name" value="TGc"/>
    <property type="match status" value="1"/>
</dbReference>
<dbReference type="InterPro" id="IPR038765">
    <property type="entry name" value="Papain-like_cys_pep_sf"/>
</dbReference>
<name>A0AAW6BWF2_FLAPL</name>
<evidence type="ECO:0000259" key="1">
    <source>
        <dbReference type="SMART" id="SM00460"/>
    </source>
</evidence>